<evidence type="ECO:0000259" key="5">
    <source>
        <dbReference type="Pfam" id="PF00135"/>
    </source>
</evidence>
<dbReference type="PROSITE" id="PS00941">
    <property type="entry name" value="CARBOXYLESTERASE_B_2"/>
    <property type="match status" value="1"/>
</dbReference>
<dbReference type="InterPro" id="IPR019826">
    <property type="entry name" value="Carboxylesterase_B_AS"/>
</dbReference>
<feature type="signal peptide" evidence="4">
    <location>
        <begin position="1"/>
        <end position="20"/>
    </location>
</feature>
<sequence>MKSRTLACLAGLMAATAAHAQAPVTTAQGQVQGKPDGAATAYLGIPYAAPPVGALRWQPPQPPAPWPGVRAATQFGAACMQTPPDKGPEAALAQQPMSEDCLTLNVWQPQQGKRLPVLVWIHGGAFRLGAASLPLYNGAALAAQGAVVVSLNYRLGIFGTIAHPALGADGGNNYGLLDQMAALKWVKQNIAAFGGDPDNVTVWGESAGGASVGYLMASPLAAGLFNKAIMQSGAIDLPEASRPQAEAVFVQALAKVTAPTAQALRALPAAQLLALPLPGSATMPFIDGRTLTQHTRDAFAQGQTRRVPLLIGSNDYEAGFFPPPWRASVPARLGEATWQQARQLTDGYGSGQDALRAAQIATDKFATVNTRALATASAQHGLPTWRYYFRYLPASQRGSQPGAIHTAEIPYVFGTLDTEMTPDAASQALSRELMARWLAFARSGAPNPSGYAAWPPYRPQGQGIWQIGNNGSEAIAEPAPARLDFLEAQTQFRMN</sequence>
<dbReference type="InterPro" id="IPR002018">
    <property type="entry name" value="CarbesteraseB"/>
</dbReference>
<dbReference type="Gene3D" id="3.40.50.1820">
    <property type="entry name" value="alpha/beta hydrolase"/>
    <property type="match status" value="1"/>
</dbReference>
<gene>
    <name evidence="6" type="ORF">CYR32_09785</name>
</gene>
<evidence type="ECO:0000256" key="3">
    <source>
        <dbReference type="PIRSR" id="PIRSR600997-1"/>
    </source>
</evidence>
<protein>
    <recommendedName>
        <fullName evidence="4">Carboxylic ester hydrolase</fullName>
        <ecNumber evidence="4">3.1.1.-</ecNumber>
    </recommendedName>
</protein>
<dbReference type="EMBL" id="PJZH01000007">
    <property type="protein sequence ID" value="PLR36036.1"/>
    <property type="molecule type" value="Genomic_DNA"/>
</dbReference>
<dbReference type="Proteomes" id="UP000234503">
    <property type="component" value="Unassembled WGS sequence"/>
</dbReference>
<keyword evidence="4" id="KW-0732">Signal</keyword>
<feature type="active site" description="Acyl-ester intermediate" evidence="3">
    <location>
        <position position="206"/>
    </location>
</feature>
<evidence type="ECO:0000256" key="1">
    <source>
        <dbReference type="ARBA" id="ARBA00005964"/>
    </source>
</evidence>
<feature type="active site" description="Charge relay system" evidence="3">
    <location>
        <position position="405"/>
    </location>
</feature>
<accession>A0A2N5E4Y7</accession>
<proteinExistence type="inferred from homology"/>
<organism evidence="6 7">
    <name type="scientific">Chimaeribacter coloradensis</name>
    <dbReference type="NCBI Taxonomy" id="2060068"/>
    <lineage>
        <taxon>Bacteria</taxon>
        <taxon>Pseudomonadati</taxon>
        <taxon>Pseudomonadota</taxon>
        <taxon>Gammaproteobacteria</taxon>
        <taxon>Enterobacterales</taxon>
        <taxon>Yersiniaceae</taxon>
        <taxon>Chimaeribacter</taxon>
    </lineage>
</organism>
<dbReference type="GO" id="GO:0004104">
    <property type="term" value="F:cholinesterase activity"/>
    <property type="evidence" value="ECO:0007669"/>
    <property type="project" value="InterPro"/>
</dbReference>
<reference evidence="6 7" key="1">
    <citation type="submission" date="2017-12" db="EMBL/GenBank/DDBJ databases">
        <title>Characterization of six clinical isolates of Enterochimera gen. nov., a novel genus of the Yersiniaciae family and the three species Enterochimera arupensis sp. nov., Enterochimera coloradensis sp. nov, and Enterochimera californica sp. nov.</title>
        <authorList>
            <person name="Rossi A."/>
            <person name="Fisher M."/>
        </authorList>
    </citation>
    <scope>NUCLEOTIDE SEQUENCE [LARGE SCALE GENOMIC DNA]</scope>
    <source>
        <strain evidence="7">2016-Iso4</strain>
    </source>
</reference>
<dbReference type="InterPro" id="IPR000997">
    <property type="entry name" value="Cholinesterase"/>
</dbReference>
<dbReference type="PANTHER" id="PTHR11559">
    <property type="entry name" value="CARBOXYLESTERASE"/>
    <property type="match status" value="1"/>
</dbReference>
<dbReference type="AlphaFoldDB" id="A0A2N5E4Y7"/>
<name>A0A2N5E4Y7_9GAMM</name>
<keyword evidence="2 4" id="KW-0378">Hydrolase</keyword>
<dbReference type="PROSITE" id="PS00122">
    <property type="entry name" value="CARBOXYLESTERASE_B_1"/>
    <property type="match status" value="1"/>
</dbReference>
<feature type="active site" description="Charge relay system" evidence="3">
    <location>
        <position position="317"/>
    </location>
</feature>
<dbReference type="PRINTS" id="PR00878">
    <property type="entry name" value="CHOLNESTRASE"/>
</dbReference>
<comment type="similarity">
    <text evidence="1 4">Belongs to the type-B carboxylesterase/lipase family.</text>
</comment>
<feature type="chain" id="PRO_5014488666" description="Carboxylic ester hydrolase" evidence="4">
    <location>
        <begin position="21"/>
        <end position="495"/>
    </location>
</feature>
<dbReference type="InterPro" id="IPR050309">
    <property type="entry name" value="Type-B_Carboxylest/Lipase"/>
</dbReference>
<dbReference type="EC" id="3.1.1.-" evidence="4"/>
<evidence type="ECO:0000256" key="4">
    <source>
        <dbReference type="RuleBase" id="RU361235"/>
    </source>
</evidence>
<dbReference type="InterPro" id="IPR029058">
    <property type="entry name" value="AB_hydrolase_fold"/>
</dbReference>
<comment type="caution">
    <text evidence="6">The sequence shown here is derived from an EMBL/GenBank/DDBJ whole genome shotgun (WGS) entry which is preliminary data.</text>
</comment>
<feature type="domain" description="Carboxylesterase type B" evidence="5">
    <location>
        <begin position="23"/>
        <end position="477"/>
    </location>
</feature>
<dbReference type="OrthoDB" id="9775851at2"/>
<keyword evidence="7" id="KW-1185">Reference proteome</keyword>
<evidence type="ECO:0000256" key="2">
    <source>
        <dbReference type="ARBA" id="ARBA00022801"/>
    </source>
</evidence>
<dbReference type="InterPro" id="IPR019819">
    <property type="entry name" value="Carboxylesterase_B_CS"/>
</dbReference>
<dbReference type="Pfam" id="PF00135">
    <property type="entry name" value="COesterase"/>
    <property type="match status" value="1"/>
</dbReference>
<dbReference type="SUPFAM" id="SSF53474">
    <property type="entry name" value="alpha/beta-Hydrolases"/>
    <property type="match status" value="1"/>
</dbReference>
<evidence type="ECO:0000313" key="6">
    <source>
        <dbReference type="EMBL" id="PLR36036.1"/>
    </source>
</evidence>
<evidence type="ECO:0000313" key="7">
    <source>
        <dbReference type="Proteomes" id="UP000234503"/>
    </source>
</evidence>
<dbReference type="ESTHER" id="9gamm-a0a2n5e4y7">
    <property type="family name" value="Carb_B_Bacteria"/>
</dbReference>
<dbReference type="RefSeq" id="WP_101824206.1">
    <property type="nucleotide sequence ID" value="NZ_PJZH01000007.1"/>
</dbReference>